<sequence>MTEEQPESLLPVPNPDEKANIESDVEEKSPIEHYEEALTVPQIITQFNVMIMENQMPFNIFRGHKSSSSNANSDPMSPHHVVNCQEKVSGIYKQDFRCLIFKF</sequence>
<organism evidence="2 3">
    <name type="scientific">Thelohanellus kitauei</name>
    <name type="common">Myxosporean</name>
    <dbReference type="NCBI Taxonomy" id="669202"/>
    <lineage>
        <taxon>Eukaryota</taxon>
        <taxon>Metazoa</taxon>
        <taxon>Cnidaria</taxon>
        <taxon>Myxozoa</taxon>
        <taxon>Myxosporea</taxon>
        <taxon>Bivalvulida</taxon>
        <taxon>Platysporina</taxon>
        <taxon>Myxobolidae</taxon>
        <taxon>Thelohanellus</taxon>
    </lineage>
</organism>
<name>A0A0C2N0U2_THEKT</name>
<feature type="compositionally biased region" description="Basic and acidic residues" evidence="1">
    <location>
        <begin position="15"/>
        <end position="25"/>
    </location>
</feature>
<comment type="caution">
    <text evidence="2">The sequence shown here is derived from an EMBL/GenBank/DDBJ whole genome shotgun (WGS) entry which is preliminary data.</text>
</comment>
<protein>
    <submittedName>
        <fullName evidence="2">Uncharacterized protein</fullName>
    </submittedName>
</protein>
<dbReference type="EMBL" id="JWZT01000923">
    <property type="protein sequence ID" value="KII73206.1"/>
    <property type="molecule type" value="Genomic_DNA"/>
</dbReference>
<evidence type="ECO:0000256" key="1">
    <source>
        <dbReference type="SAM" id="MobiDB-lite"/>
    </source>
</evidence>
<reference evidence="2 3" key="1">
    <citation type="journal article" date="2014" name="Genome Biol. Evol.">
        <title>The genome of the myxosporean Thelohanellus kitauei shows adaptations to nutrient acquisition within its fish host.</title>
        <authorList>
            <person name="Yang Y."/>
            <person name="Xiong J."/>
            <person name="Zhou Z."/>
            <person name="Huo F."/>
            <person name="Miao W."/>
            <person name="Ran C."/>
            <person name="Liu Y."/>
            <person name="Zhang J."/>
            <person name="Feng J."/>
            <person name="Wang M."/>
            <person name="Wang M."/>
            <person name="Wang L."/>
            <person name="Yao B."/>
        </authorList>
    </citation>
    <scope>NUCLEOTIDE SEQUENCE [LARGE SCALE GENOMIC DNA]</scope>
    <source>
        <strain evidence="2">Wuqing</strain>
    </source>
</reference>
<keyword evidence="3" id="KW-1185">Reference proteome</keyword>
<feature type="region of interest" description="Disordered" evidence="1">
    <location>
        <begin position="1"/>
        <end position="25"/>
    </location>
</feature>
<evidence type="ECO:0000313" key="3">
    <source>
        <dbReference type="Proteomes" id="UP000031668"/>
    </source>
</evidence>
<proteinExistence type="predicted"/>
<accession>A0A0C2N0U2</accession>
<dbReference type="Proteomes" id="UP000031668">
    <property type="component" value="Unassembled WGS sequence"/>
</dbReference>
<gene>
    <name evidence="2" type="ORF">RF11_09794</name>
</gene>
<dbReference type="AlphaFoldDB" id="A0A0C2N0U2"/>
<evidence type="ECO:0000313" key="2">
    <source>
        <dbReference type="EMBL" id="KII73206.1"/>
    </source>
</evidence>